<organism evidence="1 2">
    <name type="scientific">Euplotes crassus</name>
    <dbReference type="NCBI Taxonomy" id="5936"/>
    <lineage>
        <taxon>Eukaryota</taxon>
        <taxon>Sar</taxon>
        <taxon>Alveolata</taxon>
        <taxon>Ciliophora</taxon>
        <taxon>Intramacronucleata</taxon>
        <taxon>Spirotrichea</taxon>
        <taxon>Hypotrichia</taxon>
        <taxon>Euplotida</taxon>
        <taxon>Euplotidae</taxon>
        <taxon>Moneuplotes</taxon>
    </lineage>
</organism>
<keyword evidence="2" id="KW-1185">Reference proteome</keyword>
<proteinExistence type="predicted"/>
<reference evidence="1" key="1">
    <citation type="submission" date="2023-07" db="EMBL/GenBank/DDBJ databases">
        <authorList>
            <consortium name="AG Swart"/>
            <person name="Singh M."/>
            <person name="Singh A."/>
            <person name="Seah K."/>
            <person name="Emmerich C."/>
        </authorList>
    </citation>
    <scope>NUCLEOTIDE SEQUENCE</scope>
    <source>
        <strain evidence="1">DP1</strain>
    </source>
</reference>
<comment type="caution">
    <text evidence="1">The sequence shown here is derived from an EMBL/GenBank/DDBJ whole genome shotgun (WGS) entry which is preliminary data.</text>
</comment>
<gene>
    <name evidence="1" type="ORF">ECRASSUSDP1_LOCUS1554</name>
</gene>
<accession>A0AAD1X7F5</accession>
<evidence type="ECO:0000313" key="2">
    <source>
        <dbReference type="Proteomes" id="UP001295684"/>
    </source>
</evidence>
<dbReference type="EMBL" id="CAMPGE010001465">
    <property type="protein sequence ID" value="CAI2360255.1"/>
    <property type="molecule type" value="Genomic_DNA"/>
</dbReference>
<sequence>MSPVLTRTILFIEQVIDPVQQCEHLLALISSASIIVVLNDSCFLISDIGNLERSSCL</sequence>
<dbReference type="Proteomes" id="UP001295684">
    <property type="component" value="Unassembled WGS sequence"/>
</dbReference>
<evidence type="ECO:0000313" key="1">
    <source>
        <dbReference type="EMBL" id="CAI2360255.1"/>
    </source>
</evidence>
<protein>
    <submittedName>
        <fullName evidence="1">Uncharacterized protein</fullName>
    </submittedName>
</protein>
<dbReference type="AlphaFoldDB" id="A0AAD1X7F5"/>
<name>A0AAD1X7F5_EUPCR</name>